<keyword evidence="1" id="KW-0813">Transport</keyword>
<evidence type="ECO:0000313" key="7">
    <source>
        <dbReference type="EMBL" id="GGX88476.1"/>
    </source>
</evidence>
<dbReference type="GO" id="GO:0016887">
    <property type="term" value="F:ATP hydrolysis activity"/>
    <property type="evidence" value="ECO:0007669"/>
    <property type="project" value="InterPro"/>
</dbReference>
<evidence type="ECO:0000256" key="3">
    <source>
        <dbReference type="ARBA" id="ARBA00022840"/>
    </source>
</evidence>
<comment type="caution">
    <text evidence="7">The sequence shown here is derived from an EMBL/GenBank/DDBJ whole genome shotgun (WGS) entry which is preliminary data.</text>
</comment>
<dbReference type="InterPro" id="IPR003439">
    <property type="entry name" value="ABC_transporter-like_ATP-bd"/>
</dbReference>
<organism evidence="7 8">
    <name type="scientific">Streptomyces fructofermentans</name>
    <dbReference type="NCBI Taxonomy" id="152141"/>
    <lineage>
        <taxon>Bacteria</taxon>
        <taxon>Bacillati</taxon>
        <taxon>Actinomycetota</taxon>
        <taxon>Actinomycetes</taxon>
        <taxon>Kitasatosporales</taxon>
        <taxon>Streptomycetaceae</taxon>
        <taxon>Streptomyces</taxon>
    </lineage>
</organism>
<evidence type="ECO:0000256" key="2">
    <source>
        <dbReference type="ARBA" id="ARBA00022741"/>
    </source>
</evidence>
<dbReference type="PROSITE" id="PS00211">
    <property type="entry name" value="ABC_TRANSPORTER_1"/>
    <property type="match status" value="1"/>
</dbReference>
<dbReference type="FunFam" id="3.40.50.300:FF:000425">
    <property type="entry name" value="Probable ABC transporter, ATP-binding subunit"/>
    <property type="match status" value="1"/>
</dbReference>
<accession>A0A918NQT4</accession>
<dbReference type="Pfam" id="PF08402">
    <property type="entry name" value="TOBE_2"/>
    <property type="match status" value="1"/>
</dbReference>
<evidence type="ECO:0000313" key="8">
    <source>
        <dbReference type="Proteomes" id="UP000645555"/>
    </source>
</evidence>
<dbReference type="AlphaFoldDB" id="A0A918NQT4"/>
<gene>
    <name evidence="7" type="primary">fbpC</name>
    <name evidence="7" type="ORF">GCM10010515_64690</name>
</gene>
<dbReference type="InterPro" id="IPR017871">
    <property type="entry name" value="ABC_transporter-like_CS"/>
</dbReference>
<evidence type="ECO:0000259" key="6">
    <source>
        <dbReference type="PROSITE" id="PS50893"/>
    </source>
</evidence>
<dbReference type="EMBL" id="BMWD01000030">
    <property type="protein sequence ID" value="GGX88476.1"/>
    <property type="molecule type" value="Genomic_DNA"/>
</dbReference>
<sequence length="413" mass="42915">MRDALRDTSKDGRAAEDTAEDPGSGAGAGTAREAAMGPASRKGARGGRSGDRSDGRGGAAAEGNGAGPAPMLRIDDATVRLGGRPVLDAVGLSVAEHEIVCVLGPSGSGKSTLLRAVAGLQPLDAGRVLLEGRDLEGVPAHRRGVGLMFQDHQLFPQRDVGGNVAFGLRVRGADRERQAARVGELLDLVGLPGSGRRAVASLSGGEQQRVALARALAPRPRLLMLDEPLGQLDRSLRERLVVELRELFGELGTTVLAVTHDQGEAFALADRVVVMREGRIAQSGSPLDVWQRPADAFVARFLGFENVVAATVEGDTASTPWGVLPVPRGTPRGEVTLLVRPAGVRLVAATRGLRCTVAARTFRGTHVAVRLQPPHAPRLEAACALRDAPGTGDEVGVEFDAAEVVVLGGGPDA</sequence>
<dbReference type="Proteomes" id="UP000645555">
    <property type="component" value="Unassembled WGS sequence"/>
</dbReference>
<dbReference type="InterPro" id="IPR050093">
    <property type="entry name" value="ABC_SmlMolc_Importer"/>
</dbReference>
<dbReference type="SMART" id="SM00382">
    <property type="entry name" value="AAA"/>
    <property type="match status" value="1"/>
</dbReference>
<dbReference type="InterPro" id="IPR013611">
    <property type="entry name" value="Transp-assoc_OB_typ2"/>
</dbReference>
<dbReference type="Pfam" id="PF00005">
    <property type="entry name" value="ABC_tran"/>
    <property type="match status" value="1"/>
</dbReference>
<dbReference type="GO" id="GO:0015418">
    <property type="term" value="F:ABC-type quaternary ammonium compound transporting activity"/>
    <property type="evidence" value="ECO:0007669"/>
    <property type="project" value="UniProtKB-EC"/>
</dbReference>
<keyword evidence="2" id="KW-0547">Nucleotide-binding</keyword>
<feature type="compositionally biased region" description="Basic and acidic residues" evidence="5">
    <location>
        <begin position="1"/>
        <end position="16"/>
    </location>
</feature>
<dbReference type="SUPFAM" id="SSF52540">
    <property type="entry name" value="P-loop containing nucleoside triphosphate hydrolases"/>
    <property type="match status" value="1"/>
</dbReference>
<evidence type="ECO:0000256" key="4">
    <source>
        <dbReference type="ARBA" id="ARBA00066388"/>
    </source>
</evidence>
<dbReference type="GO" id="GO:0043190">
    <property type="term" value="C:ATP-binding cassette (ABC) transporter complex"/>
    <property type="evidence" value="ECO:0007669"/>
    <property type="project" value="InterPro"/>
</dbReference>
<feature type="region of interest" description="Disordered" evidence="5">
    <location>
        <begin position="1"/>
        <end position="71"/>
    </location>
</feature>
<feature type="domain" description="ABC transporter" evidence="6">
    <location>
        <begin position="72"/>
        <end position="302"/>
    </location>
</feature>
<evidence type="ECO:0000256" key="1">
    <source>
        <dbReference type="ARBA" id="ARBA00022448"/>
    </source>
</evidence>
<name>A0A918NQT4_9ACTN</name>
<dbReference type="EC" id="7.6.2.9" evidence="4"/>
<dbReference type="InterPro" id="IPR008995">
    <property type="entry name" value="Mo/tungstate-bd_C_term_dom"/>
</dbReference>
<dbReference type="GO" id="GO:0005524">
    <property type="term" value="F:ATP binding"/>
    <property type="evidence" value="ECO:0007669"/>
    <property type="project" value="UniProtKB-KW"/>
</dbReference>
<keyword evidence="8" id="KW-1185">Reference proteome</keyword>
<keyword evidence="3 7" id="KW-0067">ATP-binding</keyword>
<feature type="compositionally biased region" description="Gly residues" evidence="5">
    <location>
        <begin position="56"/>
        <end position="66"/>
    </location>
</feature>
<reference evidence="7" key="2">
    <citation type="submission" date="2020-09" db="EMBL/GenBank/DDBJ databases">
        <authorList>
            <person name="Sun Q."/>
            <person name="Ohkuma M."/>
        </authorList>
    </citation>
    <scope>NUCLEOTIDE SEQUENCE</scope>
    <source>
        <strain evidence="7">JCM 4956</strain>
    </source>
</reference>
<dbReference type="SUPFAM" id="SSF50331">
    <property type="entry name" value="MOP-like"/>
    <property type="match status" value="1"/>
</dbReference>
<protein>
    <recommendedName>
        <fullName evidence="4">ABC-type quaternary amine transporter</fullName>
        <ecNumber evidence="4">7.6.2.9</ecNumber>
    </recommendedName>
</protein>
<evidence type="ECO:0000256" key="5">
    <source>
        <dbReference type="SAM" id="MobiDB-lite"/>
    </source>
</evidence>
<dbReference type="PANTHER" id="PTHR42781">
    <property type="entry name" value="SPERMIDINE/PUTRESCINE IMPORT ATP-BINDING PROTEIN POTA"/>
    <property type="match status" value="1"/>
</dbReference>
<dbReference type="PROSITE" id="PS50893">
    <property type="entry name" value="ABC_TRANSPORTER_2"/>
    <property type="match status" value="1"/>
</dbReference>
<proteinExistence type="predicted"/>
<dbReference type="PANTHER" id="PTHR42781:SF4">
    <property type="entry name" value="SPERMIDINE_PUTRESCINE IMPORT ATP-BINDING PROTEIN POTA"/>
    <property type="match status" value="1"/>
</dbReference>
<reference evidence="7" key="1">
    <citation type="journal article" date="2014" name="Int. J. Syst. Evol. Microbiol.">
        <title>Complete genome sequence of Corynebacterium casei LMG S-19264T (=DSM 44701T), isolated from a smear-ripened cheese.</title>
        <authorList>
            <consortium name="US DOE Joint Genome Institute (JGI-PGF)"/>
            <person name="Walter F."/>
            <person name="Albersmeier A."/>
            <person name="Kalinowski J."/>
            <person name="Ruckert C."/>
        </authorList>
    </citation>
    <scope>NUCLEOTIDE SEQUENCE</scope>
    <source>
        <strain evidence="7">JCM 4956</strain>
    </source>
</reference>
<dbReference type="Gene3D" id="3.40.50.300">
    <property type="entry name" value="P-loop containing nucleotide triphosphate hydrolases"/>
    <property type="match status" value="1"/>
</dbReference>
<dbReference type="InterPro" id="IPR003593">
    <property type="entry name" value="AAA+_ATPase"/>
</dbReference>
<dbReference type="InterPro" id="IPR027417">
    <property type="entry name" value="P-loop_NTPase"/>
</dbReference>